<dbReference type="Pfam" id="PF02049">
    <property type="entry name" value="FliE"/>
    <property type="match status" value="1"/>
</dbReference>
<evidence type="ECO:0000313" key="3">
    <source>
        <dbReference type="EMBL" id="WAX55445.1"/>
    </source>
</evidence>
<reference evidence="3" key="1">
    <citation type="submission" date="2022-05" db="EMBL/GenBank/DDBJ databases">
        <title>Jatrophihabitans sp. SB3-54 whole genome sequence.</title>
        <authorList>
            <person name="Suh M.K."/>
            <person name="Eom M.K."/>
            <person name="Kim J.S."/>
            <person name="Kim H.S."/>
            <person name="Do H.E."/>
            <person name="Shin Y.K."/>
            <person name="Lee J.-S."/>
        </authorList>
    </citation>
    <scope>NUCLEOTIDE SEQUENCE</scope>
    <source>
        <strain evidence="3">SB3-54</strain>
    </source>
</reference>
<organism evidence="3 4">
    <name type="scientific">Jatrophihabitans cynanchi</name>
    <dbReference type="NCBI Taxonomy" id="2944128"/>
    <lineage>
        <taxon>Bacteria</taxon>
        <taxon>Bacillati</taxon>
        <taxon>Actinomycetota</taxon>
        <taxon>Actinomycetes</taxon>
        <taxon>Jatrophihabitantales</taxon>
        <taxon>Jatrophihabitantaceae</taxon>
        <taxon>Jatrophihabitans</taxon>
    </lineage>
</organism>
<evidence type="ECO:0000256" key="1">
    <source>
        <dbReference type="ARBA" id="ARBA00023143"/>
    </source>
</evidence>
<evidence type="ECO:0000256" key="2">
    <source>
        <dbReference type="SAM" id="SignalP"/>
    </source>
</evidence>
<feature type="chain" id="PRO_5046487220" evidence="2">
    <location>
        <begin position="23"/>
        <end position="102"/>
    </location>
</feature>
<dbReference type="EMBL" id="CP097463">
    <property type="protein sequence ID" value="WAX55445.1"/>
    <property type="molecule type" value="Genomic_DNA"/>
</dbReference>
<keyword evidence="3" id="KW-0282">Flagellum</keyword>
<name>A0ABY7JTT6_9ACTN</name>
<dbReference type="InterPro" id="IPR001624">
    <property type="entry name" value="FliE"/>
</dbReference>
<dbReference type="RefSeq" id="WP_269441957.1">
    <property type="nucleotide sequence ID" value="NZ_CP097463.1"/>
</dbReference>
<evidence type="ECO:0000313" key="4">
    <source>
        <dbReference type="Proteomes" id="UP001164693"/>
    </source>
</evidence>
<keyword evidence="4" id="KW-1185">Reference proteome</keyword>
<protein>
    <submittedName>
        <fullName evidence="3">Flagellar hook-basal body complex protein FliE</fullName>
    </submittedName>
</protein>
<dbReference type="Proteomes" id="UP001164693">
    <property type="component" value="Chromosome"/>
</dbReference>
<feature type="signal peptide" evidence="2">
    <location>
        <begin position="1"/>
        <end position="22"/>
    </location>
</feature>
<keyword evidence="3" id="KW-0969">Cilium</keyword>
<sequence length="102" mass="9871">MVVPIAPIGAIAPLGAAAPAAATQPPTTSGADFATALGHGLDAVTGAQANADSLAVQAATGQLVDPAQLTIATTQATLMTQLASTLQSKAVTAFNTIMGMQA</sequence>
<keyword evidence="1" id="KW-0975">Bacterial flagellum</keyword>
<keyword evidence="3" id="KW-0966">Cell projection</keyword>
<keyword evidence="2" id="KW-0732">Signal</keyword>
<proteinExistence type="predicted"/>
<gene>
    <name evidence="3" type="ORF">M6B22_12915</name>
</gene>
<accession>A0ABY7JTT6</accession>